<name>A0A4R8F4W1_9BACT</name>
<keyword evidence="1" id="KW-0808">Transferase</keyword>
<evidence type="ECO:0000256" key="1">
    <source>
        <dbReference type="ARBA" id="ARBA00022679"/>
    </source>
</evidence>
<dbReference type="InterPro" id="IPR002060">
    <property type="entry name" value="Squ/phyt_synthse"/>
</dbReference>
<evidence type="ECO:0000313" key="3">
    <source>
        <dbReference type="Proteomes" id="UP000294817"/>
    </source>
</evidence>
<dbReference type="Gene3D" id="1.10.600.10">
    <property type="entry name" value="Farnesyl Diphosphate Synthase"/>
    <property type="match status" value="1"/>
</dbReference>
<dbReference type="AlphaFoldDB" id="A0A4R8F4W1"/>
<dbReference type="PROSITE" id="PS01044">
    <property type="entry name" value="SQUALEN_PHYTOEN_SYN_1"/>
    <property type="match status" value="1"/>
</dbReference>
<gene>
    <name evidence="2" type="ORF">C8D74_102157</name>
</gene>
<organism evidence="2 3">
    <name type="scientific">Petrotoga sibirica</name>
    <dbReference type="NCBI Taxonomy" id="156202"/>
    <lineage>
        <taxon>Bacteria</taxon>
        <taxon>Thermotogati</taxon>
        <taxon>Thermotogota</taxon>
        <taxon>Thermotogae</taxon>
        <taxon>Petrotogales</taxon>
        <taxon>Petrotogaceae</taxon>
        <taxon>Petrotoga</taxon>
    </lineage>
</organism>
<dbReference type="EMBL" id="SODZ01000002">
    <property type="protein sequence ID" value="TDX17211.1"/>
    <property type="molecule type" value="Genomic_DNA"/>
</dbReference>
<evidence type="ECO:0000313" key="2">
    <source>
        <dbReference type="EMBL" id="TDX17211.1"/>
    </source>
</evidence>
<keyword evidence="3" id="KW-1185">Reference proteome</keyword>
<dbReference type="InterPro" id="IPR019845">
    <property type="entry name" value="Squalene/phytoene_synthase_CS"/>
</dbReference>
<dbReference type="Pfam" id="PF00494">
    <property type="entry name" value="SQS_PSY"/>
    <property type="match status" value="1"/>
</dbReference>
<dbReference type="GO" id="GO:0016765">
    <property type="term" value="F:transferase activity, transferring alkyl or aryl (other than methyl) groups"/>
    <property type="evidence" value="ECO:0007669"/>
    <property type="project" value="InterPro"/>
</dbReference>
<sequence length="168" mass="19901">MKELENKLIDFDNGKTPNEPLWRALKNVFEKYNMDITPFYEMIVGQKMDINFTQPETQDELLEYCYYVAGTVGKMLLPILASKNIDFIDTNKIRLGEAMRITNILRDIGEDFDNGRIYIPVEVMKKFNYSPKDLKYKSINENFIKMWEFEAKEAQKMYDDFCTLIDNI</sequence>
<dbReference type="Proteomes" id="UP000294817">
    <property type="component" value="Unassembled WGS sequence"/>
</dbReference>
<dbReference type="GO" id="GO:0008299">
    <property type="term" value="P:isoprenoid biosynthetic process"/>
    <property type="evidence" value="ECO:0007669"/>
    <property type="project" value="UniProtKB-ARBA"/>
</dbReference>
<accession>A0A4R8F4W1</accession>
<reference evidence="2 3" key="1">
    <citation type="submission" date="2019-03" db="EMBL/GenBank/DDBJ databases">
        <title>Genomic Encyclopedia of Type Strains, Phase IV (KMG-IV): sequencing the most valuable type-strain genomes for metagenomic binning, comparative biology and taxonomic classification.</title>
        <authorList>
            <person name="Goeker M."/>
        </authorList>
    </citation>
    <scope>NUCLEOTIDE SEQUENCE [LARGE SCALE GENOMIC DNA]</scope>
    <source>
        <strain evidence="2 3">DSM 13575</strain>
    </source>
</reference>
<dbReference type="SUPFAM" id="SSF48576">
    <property type="entry name" value="Terpenoid synthases"/>
    <property type="match status" value="1"/>
</dbReference>
<dbReference type="InterPro" id="IPR008949">
    <property type="entry name" value="Isoprenoid_synthase_dom_sf"/>
</dbReference>
<proteinExistence type="predicted"/>
<dbReference type="PANTHER" id="PTHR31480">
    <property type="entry name" value="BIFUNCTIONAL LYCOPENE CYCLASE/PHYTOENE SYNTHASE"/>
    <property type="match status" value="1"/>
</dbReference>
<protein>
    <submittedName>
        <fullName evidence="2">Squalene/phytoene synthase</fullName>
    </submittedName>
</protein>
<comment type="caution">
    <text evidence="2">The sequence shown here is derived from an EMBL/GenBank/DDBJ whole genome shotgun (WGS) entry which is preliminary data.</text>
</comment>